<organism evidence="2 3">
    <name type="scientific">Zopfia rhizophila CBS 207.26</name>
    <dbReference type="NCBI Taxonomy" id="1314779"/>
    <lineage>
        <taxon>Eukaryota</taxon>
        <taxon>Fungi</taxon>
        <taxon>Dikarya</taxon>
        <taxon>Ascomycota</taxon>
        <taxon>Pezizomycotina</taxon>
        <taxon>Dothideomycetes</taxon>
        <taxon>Dothideomycetes incertae sedis</taxon>
        <taxon>Zopfiaceae</taxon>
        <taxon>Zopfia</taxon>
    </lineage>
</organism>
<sequence>MRSSHIFAGIIFPFSTLAAPYLPRGRLPGGRLPGILHPRQANASCDLTEVKQPANTLQVPGDDLSLVLIALGRGTQNYTCADEAATPASFGAMAQLFNASCAVASNEMGTLSEDPAAIGMHFFVDSTTPDFDIIGLGNTQLKKAESVAAPSPADVPWLRLEALNKETNPVRQIYRLETRGGLAPTSCSGQQAGAVVTIEYEAQYWIYVSAEGLNARRRKRSLGLPLI</sequence>
<dbReference type="InterPro" id="IPR021851">
    <property type="entry name" value="DUF3455"/>
</dbReference>
<evidence type="ECO:0008006" key="4">
    <source>
        <dbReference type="Google" id="ProtNLM"/>
    </source>
</evidence>
<name>A0A6A6EIB2_9PEZI</name>
<feature type="signal peptide" evidence="1">
    <location>
        <begin position="1"/>
        <end position="18"/>
    </location>
</feature>
<dbReference type="PANTHER" id="PTHR35567">
    <property type="entry name" value="MALATE DEHYDROGENASE (AFU_ORTHOLOGUE AFUA_2G13800)"/>
    <property type="match status" value="1"/>
</dbReference>
<feature type="chain" id="PRO_5025660821" description="Malate dehydrogenase" evidence="1">
    <location>
        <begin position="19"/>
        <end position="227"/>
    </location>
</feature>
<evidence type="ECO:0000313" key="3">
    <source>
        <dbReference type="Proteomes" id="UP000800200"/>
    </source>
</evidence>
<accession>A0A6A6EIB2</accession>
<keyword evidence="1" id="KW-0732">Signal</keyword>
<dbReference type="OrthoDB" id="1859733at2759"/>
<dbReference type="EMBL" id="ML994618">
    <property type="protein sequence ID" value="KAF2190602.1"/>
    <property type="molecule type" value="Genomic_DNA"/>
</dbReference>
<proteinExistence type="predicted"/>
<dbReference type="Proteomes" id="UP000800200">
    <property type="component" value="Unassembled WGS sequence"/>
</dbReference>
<dbReference type="AlphaFoldDB" id="A0A6A6EIB2"/>
<dbReference type="Pfam" id="PF11937">
    <property type="entry name" value="DUF3455"/>
    <property type="match status" value="1"/>
</dbReference>
<dbReference type="PANTHER" id="PTHR35567:SF11">
    <property type="entry name" value="MALATE DEHYDROGENASE (AFU_ORTHOLOGUE AFUA_2G13800)"/>
    <property type="match status" value="1"/>
</dbReference>
<reference evidence="2" key="1">
    <citation type="journal article" date="2020" name="Stud. Mycol.">
        <title>101 Dothideomycetes genomes: a test case for predicting lifestyles and emergence of pathogens.</title>
        <authorList>
            <person name="Haridas S."/>
            <person name="Albert R."/>
            <person name="Binder M."/>
            <person name="Bloem J."/>
            <person name="Labutti K."/>
            <person name="Salamov A."/>
            <person name="Andreopoulos B."/>
            <person name="Baker S."/>
            <person name="Barry K."/>
            <person name="Bills G."/>
            <person name="Bluhm B."/>
            <person name="Cannon C."/>
            <person name="Castanera R."/>
            <person name="Culley D."/>
            <person name="Daum C."/>
            <person name="Ezra D."/>
            <person name="Gonzalez J."/>
            <person name="Henrissat B."/>
            <person name="Kuo A."/>
            <person name="Liang C."/>
            <person name="Lipzen A."/>
            <person name="Lutzoni F."/>
            <person name="Magnuson J."/>
            <person name="Mondo S."/>
            <person name="Nolan M."/>
            <person name="Ohm R."/>
            <person name="Pangilinan J."/>
            <person name="Park H.-J."/>
            <person name="Ramirez L."/>
            <person name="Alfaro M."/>
            <person name="Sun H."/>
            <person name="Tritt A."/>
            <person name="Yoshinaga Y."/>
            <person name="Zwiers L.-H."/>
            <person name="Turgeon B."/>
            <person name="Goodwin S."/>
            <person name="Spatafora J."/>
            <person name="Crous P."/>
            <person name="Grigoriev I."/>
        </authorList>
    </citation>
    <scope>NUCLEOTIDE SEQUENCE</scope>
    <source>
        <strain evidence="2">CBS 207.26</strain>
    </source>
</reference>
<protein>
    <recommendedName>
        <fullName evidence="4">Malate dehydrogenase</fullName>
    </recommendedName>
</protein>
<keyword evidence="3" id="KW-1185">Reference proteome</keyword>
<gene>
    <name evidence="2" type="ORF">K469DRAFT_721508</name>
</gene>
<evidence type="ECO:0000256" key="1">
    <source>
        <dbReference type="SAM" id="SignalP"/>
    </source>
</evidence>
<evidence type="ECO:0000313" key="2">
    <source>
        <dbReference type="EMBL" id="KAF2190602.1"/>
    </source>
</evidence>